<dbReference type="EMBL" id="QFNK01000063">
    <property type="protein sequence ID" value="PZO87318.1"/>
    <property type="molecule type" value="Genomic_DNA"/>
</dbReference>
<evidence type="ECO:0000313" key="1">
    <source>
        <dbReference type="EMBL" id="PZO87318.1"/>
    </source>
</evidence>
<reference evidence="1 2" key="1">
    <citation type="submission" date="2017-08" db="EMBL/GenBank/DDBJ databases">
        <title>Infants hospitalized years apart are colonized by the same room-sourced microbial strains.</title>
        <authorList>
            <person name="Brooks B."/>
            <person name="Olm M.R."/>
            <person name="Firek B.A."/>
            <person name="Baker R."/>
            <person name="Thomas B.C."/>
            <person name="Morowitz M.J."/>
            <person name="Banfield J.F."/>
        </authorList>
    </citation>
    <scope>NUCLEOTIDE SEQUENCE [LARGE SCALE GENOMIC DNA]</scope>
    <source>
        <strain evidence="1">S2_018_000_R2_104</strain>
    </source>
</reference>
<dbReference type="Proteomes" id="UP000249557">
    <property type="component" value="Unassembled WGS sequence"/>
</dbReference>
<dbReference type="AlphaFoldDB" id="A0A2W5BZY7"/>
<organism evidence="1 2">
    <name type="scientific">Micavibrio aeruginosavorus</name>
    <dbReference type="NCBI Taxonomy" id="349221"/>
    <lineage>
        <taxon>Bacteria</taxon>
        <taxon>Pseudomonadati</taxon>
        <taxon>Bdellovibrionota</taxon>
        <taxon>Bdellovibrionia</taxon>
        <taxon>Bdellovibrionales</taxon>
        <taxon>Pseudobdellovibrionaceae</taxon>
        <taxon>Micavibrio</taxon>
    </lineage>
</organism>
<comment type="caution">
    <text evidence="1">The sequence shown here is derived from an EMBL/GenBank/DDBJ whole genome shotgun (WGS) entry which is preliminary data.</text>
</comment>
<proteinExistence type="predicted"/>
<name>A0A2W5BZY7_9BACT</name>
<protein>
    <submittedName>
        <fullName evidence="1">Uncharacterized protein</fullName>
    </submittedName>
</protein>
<accession>A0A2W5BZY7</accession>
<evidence type="ECO:0000313" key="2">
    <source>
        <dbReference type="Proteomes" id="UP000249557"/>
    </source>
</evidence>
<gene>
    <name evidence="1" type="ORF">DI626_04275</name>
</gene>
<sequence>MFYKDLRFQGFYLHEEESYRKALTIVTVQNDDSKDHLRPPPDDAEAKRYNQYQEDVSTFGEEYKQLGEELLKDAKAGRTIDAAAIKTLERAEFLYSQANAVGPKTAFNAAQNLEKGKGAGGHGFSLTKQVRDAAGLEDRETAYKRDVSVTFRPF</sequence>